<accession>A0A5M9IPG8</accession>
<reference evidence="2 3" key="1">
    <citation type="journal article" date="2018" name="Plant Biotechnol. Rep.">
        <title>Diversity and antifungal activity of endophytic bacteria associated with Panax ginseng seedlings.</title>
        <authorList>
            <person name="Park J.M."/>
            <person name="Hong C.E."/>
            <person name="Jo S.H."/>
        </authorList>
    </citation>
    <scope>NUCLEOTIDE SEQUENCE [LARGE SCALE GENOMIC DNA]</scope>
    <source>
        <strain evidence="2 3">PgKB38</strain>
    </source>
</reference>
<proteinExistence type="predicted"/>
<evidence type="ECO:0000259" key="1">
    <source>
        <dbReference type="Pfam" id="PF07238"/>
    </source>
</evidence>
<sequence>MGRSESLVRPESWPMDGDFIMFTDRRIERHQLSCFLQVFNRVTDKPIGYLGNVSEDGLMLISQLPMMVDVEFELRLKIPAAGGDFQAIDLTATCLWSHEDVNPQHYDSGFSVVEASPEYGLLINALFQYFSFDPLQASA</sequence>
<feature type="domain" description="PilZ" evidence="1">
    <location>
        <begin position="25"/>
        <end position="119"/>
    </location>
</feature>
<dbReference type="Proteomes" id="UP000323425">
    <property type="component" value="Unassembled WGS sequence"/>
</dbReference>
<dbReference type="EMBL" id="VTFH01000002">
    <property type="protein sequence ID" value="KAA8558648.1"/>
    <property type="molecule type" value="Genomic_DNA"/>
</dbReference>
<organism evidence="2 3">
    <name type="scientific">Pseudomonas extremaustralis</name>
    <dbReference type="NCBI Taxonomy" id="359110"/>
    <lineage>
        <taxon>Bacteria</taxon>
        <taxon>Pseudomonadati</taxon>
        <taxon>Pseudomonadota</taxon>
        <taxon>Gammaproteobacteria</taxon>
        <taxon>Pseudomonadales</taxon>
        <taxon>Pseudomonadaceae</taxon>
        <taxon>Pseudomonas</taxon>
    </lineage>
</organism>
<gene>
    <name evidence="2" type="ORF">FX985_05010</name>
</gene>
<dbReference type="InterPro" id="IPR009875">
    <property type="entry name" value="PilZ_domain"/>
</dbReference>
<evidence type="ECO:0000313" key="2">
    <source>
        <dbReference type="EMBL" id="KAA8558648.1"/>
    </source>
</evidence>
<name>A0A5M9IPG8_9PSED</name>
<dbReference type="Pfam" id="PF07238">
    <property type="entry name" value="PilZ"/>
    <property type="match status" value="1"/>
</dbReference>
<dbReference type="GO" id="GO:0035438">
    <property type="term" value="F:cyclic-di-GMP binding"/>
    <property type="evidence" value="ECO:0007669"/>
    <property type="project" value="InterPro"/>
</dbReference>
<comment type="caution">
    <text evidence="2">The sequence shown here is derived from an EMBL/GenBank/DDBJ whole genome shotgun (WGS) entry which is preliminary data.</text>
</comment>
<protein>
    <recommendedName>
        <fullName evidence="1">PilZ domain-containing protein</fullName>
    </recommendedName>
</protein>
<dbReference type="AlphaFoldDB" id="A0A5M9IPG8"/>
<evidence type="ECO:0000313" key="3">
    <source>
        <dbReference type="Proteomes" id="UP000323425"/>
    </source>
</evidence>